<keyword evidence="1" id="KW-1133">Transmembrane helix</keyword>
<reference evidence="2 3" key="1">
    <citation type="submission" date="2018-08" db="EMBL/GenBank/DDBJ databases">
        <title>A genome reference for cultivated species of the human gut microbiota.</title>
        <authorList>
            <person name="Zou Y."/>
            <person name="Xue W."/>
            <person name="Luo G."/>
        </authorList>
    </citation>
    <scope>NUCLEOTIDE SEQUENCE [LARGE SCALE GENOMIC DNA]</scope>
    <source>
        <strain evidence="2 3">AF14-1AC</strain>
    </source>
</reference>
<dbReference type="EMBL" id="QRZL01000022">
    <property type="protein sequence ID" value="RGV72716.1"/>
    <property type="molecule type" value="Genomic_DNA"/>
</dbReference>
<feature type="transmembrane region" description="Helical" evidence="1">
    <location>
        <begin position="22"/>
        <end position="44"/>
    </location>
</feature>
<dbReference type="PROSITE" id="PS51257">
    <property type="entry name" value="PROKAR_LIPOPROTEIN"/>
    <property type="match status" value="1"/>
</dbReference>
<protein>
    <submittedName>
        <fullName evidence="2">Uncharacterized protein</fullName>
    </submittedName>
</protein>
<evidence type="ECO:0000256" key="1">
    <source>
        <dbReference type="SAM" id="Phobius"/>
    </source>
</evidence>
<dbReference type="AlphaFoldDB" id="A0A1Y4PDF3"/>
<keyword evidence="1" id="KW-0812">Transmembrane</keyword>
<sequence length="64" mass="7347">MGKGSAREIPFFSLKNNKEEQAGVSVFAILSCRPFFILIFLLCIKMKHYGFSSKSIWKNLETFP</sequence>
<organism evidence="2 3">
    <name type="scientific">Phocaeicola dorei</name>
    <dbReference type="NCBI Taxonomy" id="357276"/>
    <lineage>
        <taxon>Bacteria</taxon>
        <taxon>Pseudomonadati</taxon>
        <taxon>Bacteroidota</taxon>
        <taxon>Bacteroidia</taxon>
        <taxon>Bacteroidales</taxon>
        <taxon>Bacteroidaceae</taxon>
        <taxon>Phocaeicola</taxon>
    </lineage>
</organism>
<evidence type="ECO:0000313" key="3">
    <source>
        <dbReference type="Proteomes" id="UP000283678"/>
    </source>
</evidence>
<gene>
    <name evidence="2" type="ORF">DWW04_17265</name>
</gene>
<evidence type="ECO:0000313" key="2">
    <source>
        <dbReference type="EMBL" id="RGV72716.1"/>
    </source>
</evidence>
<accession>A0A1Y4PDF3</accession>
<keyword evidence="1" id="KW-0472">Membrane</keyword>
<comment type="caution">
    <text evidence="2">The sequence shown here is derived from an EMBL/GenBank/DDBJ whole genome shotgun (WGS) entry which is preliminary data.</text>
</comment>
<proteinExistence type="predicted"/>
<dbReference type="Proteomes" id="UP000283678">
    <property type="component" value="Unassembled WGS sequence"/>
</dbReference>
<name>A0A1Y4PDF3_9BACT</name>